<dbReference type="NCBIfam" id="TIGR03941">
    <property type="entry name" value="tRNA_deam_assoc"/>
    <property type="match status" value="1"/>
</dbReference>
<evidence type="ECO:0000313" key="1">
    <source>
        <dbReference type="EMBL" id="NYJ03213.1"/>
    </source>
</evidence>
<dbReference type="RefSeq" id="WP_179669484.1">
    <property type="nucleotide sequence ID" value="NZ_JACCFP010000001.1"/>
</dbReference>
<gene>
    <name evidence="1" type="ORF">HNR19_003911</name>
</gene>
<evidence type="ECO:0000313" key="2">
    <source>
        <dbReference type="Proteomes" id="UP000530424"/>
    </source>
</evidence>
<organism evidence="1 2">
    <name type="scientific">Nocardioides thalensis</name>
    <dbReference type="NCBI Taxonomy" id="1914755"/>
    <lineage>
        <taxon>Bacteria</taxon>
        <taxon>Bacillati</taxon>
        <taxon>Actinomycetota</taxon>
        <taxon>Actinomycetes</taxon>
        <taxon>Propionibacteriales</taxon>
        <taxon>Nocardioidaceae</taxon>
        <taxon>Nocardioides</taxon>
    </lineage>
</organism>
<dbReference type="AlphaFoldDB" id="A0A853CAH5"/>
<comment type="caution">
    <text evidence="1">The sequence shown here is derived from an EMBL/GenBank/DDBJ whole genome shotgun (WGS) entry which is preliminary data.</text>
</comment>
<dbReference type="InterPro" id="IPR023869">
    <property type="entry name" value="tRNA_Adeno_NH3ase_assoc_put"/>
</dbReference>
<keyword evidence="2" id="KW-1185">Reference proteome</keyword>
<sequence>MTVIIDAVDFAVAAFREDGDWQVAEVTHDHVSDVESLASALRRLPGDGGAVGMVAIDDDFFVVVRVAGTQTRVLLSDVTAATEWELAASAVEFLGLPVPDDDIDDLEPAGDLELLSDLGMQAVDLAAMLDDEEAYPDEVLSDIARRLGFGPLFDDAVGFTSA</sequence>
<name>A0A853CAH5_9ACTN</name>
<dbReference type="Proteomes" id="UP000530424">
    <property type="component" value="Unassembled WGS sequence"/>
</dbReference>
<reference evidence="1 2" key="1">
    <citation type="submission" date="2020-07" db="EMBL/GenBank/DDBJ databases">
        <title>Sequencing the genomes of 1000 actinobacteria strains.</title>
        <authorList>
            <person name="Klenk H.-P."/>
        </authorList>
    </citation>
    <scope>NUCLEOTIDE SEQUENCE [LARGE SCALE GENOMIC DNA]</scope>
    <source>
        <strain evidence="1 2">DSM 103833</strain>
    </source>
</reference>
<proteinExistence type="predicted"/>
<protein>
    <submittedName>
        <fullName evidence="1">Putative tRNA adenosine deaminase-associated protein</fullName>
    </submittedName>
</protein>
<accession>A0A853CAH5</accession>
<dbReference type="EMBL" id="JACCFP010000001">
    <property type="protein sequence ID" value="NYJ03213.1"/>
    <property type="molecule type" value="Genomic_DNA"/>
</dbReference>